<feature type="transmembrane region" description="Helical" evidence="1">
    <location>
        <begin position="27"/>
        <end position="47"/>
    </location>
</feature>
<keyword evidence="1" id="KW-0812">Transmembrane</keyword>
<accession>C4K626</accession>
<keyword evidence="3" id="KW-1185">Reference proteome</keyword>
<name>C4K626_HAMD5</name>
<dbReference type="KEGG" id="hde:HDEF_1384"/>
<sequence>MNKTPLPSKVFQRHRISFKIMISNKTLIGISYYIDVFMISGLVIHFINPIALTLSN</sequence>
<gene>
    <name evidence="2" type="ordered locus">HDEF_1384</name>
</gene>
<dbReference type="Proteomes" id="UP000002334">
    <property type="component" value="Chromosome"/>
</dbReference>
<organism evidence="2 3">
    <name type="scientific">Hamiltonella defensa subsp. Acyrthosiphon pisum (strain 5AT)</name>
    <dbReference type="NCBI Taxonomy" id="572265"/>
    <lineage>
        <taxon>Bacteria</taxon>
        <taxon>Pseudomonadati</taxon>
        <taxon>Pseudomonadota</taxon>
        <taxon>Gammaproteobacteria</taxon>
        <taxon>Enterobacterales</taxon>
        <taxon>Enterobacteriaceae</taxon>
        <taxon>aphid secondary symbionts</taxon>
        <taxon>Candidatus Williamhamiltonella</taxon>
    </lineage>
</organism>
<keyword evidence="1" id="KW-1133">Transmembrane helix</keyword>
<dbReference type="AlphaFoldDB" id="C4K626"/>
<evidence type="ECO:0000313" key="3">
    <source>
        <dbReference type="Proteomes" id="UP000002334"/>
    </source>
</evidence>
<keyword evidence="1" id="KW-0472">Membrane</keyword>
<evidence type="ECO:0000256" key="1">
    <source>
        <dbReference type="SAM" id="Phobius"/>
    </source>
</evidence>
<protein>
    <submittedName>
        <fullName evidence="2">Uncharacterized protein</fullName>
    </submittedName>
</protein>
<proteinExistence type="predicted"/>
<evidence type="ECO:0000313" key="2">
    <source>
        <dbReference type="EMBL" id="ACQ68019.1"/>
    </source>
</evidence>
<dbReference type="HOGENOM" id="CLU_3008018_0_0_6"/>
<dbReference type="EMBL" id="CP001277">
    <property type="protein sequence ID" value="ACQ68019.1"/>
    <property type="molecule type" value="Genomic_DNA"/>
</dbReference>
<reference evidence="2 3" key="1">
    <citation type="journal article" date="2009" name="Proc. Natl. Acad. Sci. U.S.A.">
        <title>Hamiltonella defensa, genome evolution of protective bacterial endosymbiont from pathogenic ancestors.</title>
        <authorList>
            <person name="Degnan P.H."/>
            <person name="Yu Y."/>
            <person name="Sisneros N."/>
            <person name="Wing R.A."/>
            <person name="Moran N.A."/>
        </authorList>
    </citation>
    <scope>NUCLEOTIDE SEQUENCE [LARGE SCALE GENOMIC DNA]</scope>
    <source>
        <strain evidence="3">5AT</strain>
    </source>
</reference>